<evidence type="ECO:0000256" key="6">
    <source>
        <dbReference type="ARBA" id="ARBA00049258"/>
    </source>
</evidence>
<dbReference type="Pfam" id="PF00056">
    <property type="entry name" value="Ldh_1_N"/>
    <property type="match status" value="1"/>
</dbReference>
<comment type="catalytic activity">
    <reaction evidence="6 7">
        <text>(S)-lactate + NAD(+) = pyruvate + NADH + H(+)</text>
        <dbReference type="Rhea" id="RHEA:23444"/>
        <dbReference type="ChEBI" id="CHEBI:15361"/>
        <dbReference type="ChEBI" id="CHEBI:15378"/>
        <dbReference type="ChEBI" id="CHEBI:16651"/>
        <dbReference type="ChEBI" id="CHEBI:57540"/>
        <dbReference type="ChEBI" id="CHEBI:57945"/>
        <dbReference type="EC" id="1.1.1.27"/>
    </reaction>
</comment>
<dbReference type="GO" id="GO:0006096">
    <property type="term" value="P:glycolytic process"/>
    <property type="evidence" value="ECO:0007669"/>
    <property type="project" value="UniProtKB-UniRule"/>
</dbReference>
<protein>
    <recommendedName>
        <fullName evidence="3 7">L-lactate dehydrogenase</fullName>
        <shortName evidence="7">L-LDH</shortName>
        <ecNumber evidence="3 7">1.1.1.27</ecNumber>
    </recommendedName>
</protein>
<comment type="similarity">
    <text evidence="2 7">Belongs to the LDH/MDH superfamily. LDH family.</text>
</comment>
<dbReference type="EMBL" id="CP000860">
    <property type="protein sequence ID" value="ACA60025.1"/>
    <property type="molecule type" value="Genomic_DNA"/>
</dbReference>
<comment type="caution">
    <text evidence="7">Lacks conserved residue(s) required for the propagation of feature annotation.</text>
</comment>
<dbReference type="InterPro" id="IPR011304">
    <property type="entry name" value="L-lactate_DH"/>
</dbReference>
<dbReference type="PANTHER" id="PTHR43128">
    <property type="entry name" value="L-2-HYDROXYCARBOXYLATE DEHYDROGENASE (NAD(P)(+))"/>
    <property type="match status" value="1"/>
</dbReference>
<dbReference type="Gene3D" id="3.90.110.10">
    <property type="entry name" value="Lactate dehydrogenase/glycoside hydrolase, family 4, C-terminal"/>
    <property type="match status" value="1"/>
</dbReference>
<dbReference type="GO" id="GO:0004459">
    <property type="term" value="F:L-lactate dehydrogenase (NAD+) activity"/>
    <property type="evidence" value="ECO:0007669"/>
    <property type="project" value="UniProtKB-UniRule"/>
</dbReference>
<feature type="binding site" evidence="7">
    <location>
        <position position="167"/>
    </location>
    <ligand>
        <name>beta-D-fructose 1,6-bisphosphate</name>
        <dbReference type="ChEBI" id="CHEBI:32966"/>
        <note>allosteric activator</note>
    </ligand>
</feature>
<feature type="binding site" evidence="7">
    <location>
        <position position="64"/>
    </location>
    <ligand>
        <name>NAD(+)</name>
        <dbReference type="ChEBI" id="CHEBI:57540"/>
    </ligand>
</feature>
<keyword evidence="5 7" id="KW-0520">NAD</keyword>
<organism evidence="12 13">
    <name type="scientific">Desulforudis audaxviator (strain MP104C)</name>
    <dbReference type="NCBI Taxonomy" id="477974"/>
    <lineage>
        <taxon>Bacteria</taxon>
        <taxon>Bacillati</taxon>
        <taxon>Bacillota</taxon>
        <taxon>Clostridia</taxon>
        <taxon>Thermoanaerobacterales</taxon>
        <taxon>Candidatus Desulforudaceae</taxon>
        <taxon>Candidatus Desulforudis</taxon>
    </lineage>
</organism>
<feature type="domain" description="Lactate/malate dehydrogenase N-terminal" evidence="10">
    <location>
        <begin position="3"/>
        <end position="141"/>
    </location>
</feature>
<feature type="binding site" evidence="9">
    <location>
        <position position="94"/>
    </location>
    <ligand>
        <name>NAD(+)</name>
        <dbReference type="ChEBI" id="CHEBI:57540"/>
    </ligand>
</feature>
<dbReference type="HAMAP" id="MF_00488">
    <property type="entry name" value="Lactate_dehydrog"/>
    <property type="match status" value="1"/>
</dbReference>
<comment type="function">
    <text evidence="7">Catalyzes the conversion of lactate to pyruvate.</text>
</comment>
<dbReference type="SUPFAM" id="SSF56327">
    <property type="entry name" value="LDH C-terminal domain-like"/>
    <property type="match status" value="1"/>
</dbReference>
<feature type="domain" description="Lactate/malate dehydrogenase C-terminal" evidence="11">
    <location>
        <begin position="144"/>
        <end position="304"/>
    </location>
</feature>
<dbReference type="Proteomes" id="UP000008544">
    <property type="component" value="Chromosome"/>
</dbReference>
<feature type="binding site" evidence="7">
    <location>
        <begin position="119"/>
        <end position="122"/>
    </location>
    <ligand>
        <name>substrate</name>
    </ligand>
</feature>
<dbReference type="HOGENOM" id="CLU_045401_1_1_9"/>
<dbReference type="InterPro" id="IPR001557">
    <property type="entry name" value="L-lactate/malate_DH"/>
</dbReference>
<dbReference type="Pfam" id="PF02866">
    <property type="entry name" value="Ldh_1_C"/>
    <property type="match status" value="1"/>
</dbReference>
<reference evidence="13" key="1">
    <citation type="submission" date="2007-10" db="EMBL/GenBank/DDBJ databases">
        <title>Complete sequence of chromosome of Desulforudis audaxviator MP104C.</title>
        <authorList>
            <person name="Copeland A."/>
            <person name="Lucas S."/>
            <person name="Lapidus A."/>
            <person name="Barry K."/>
            <person name="Glavina del Rio T."/>
            <person name="Dalin E."/>
            <person name="Tice H."/>
            <person name="Bruce D."/>
            <person name="Pitluck S."/>
            <person name="Lowry S.R."/>
            <person name="Larimer F."/>
            <person name="Land M.L."/>
            <person name="Hauser L."/>
            <person name="Kyrpides N."/>
            <person name="Ivanova N.N."/>
            <person name="Richardson P."/>
        </authorList>
    </citation>
    <scope>NUCLEOTIDE SEQUENCE [LARGE SCALE GENOMIC DNA]</scope>
    <source>
        <strain evidence="13">MP104C</strain>
    </source>
</reference>
<dbReference type="PIRSF" id="PIRSF000102">
    <property type="entry name" value="Lac_mal_DH"/>
    <property type="match status" value="1"/>
</dbReference>
<dbReference type="InterPro" id="IPR022383">
    <property type="entry name" value="Lactate/malate_DH_C"/>
</dbReference>
<feature type="binding site" evidence="7">
    <location>
        <position position="39"/>
    </location>
    <ligand>
        <name>NAD(+)</name>
        <dbReference type="ChEBI" id="CHEBI:57540"/>
    </ligand>
</feature>
<evidence type="ECO:0000256" key="8">
    <source>
        <dbReference type="PIRSR" id="PIRSR000102-1"/>
    </source>
</evidence>
<dbReference type="NCBIfam" id="TIGR01771">
    <property type="entry name" value="L-LDH-NAD"/>
    <property type="match status" value="1"/>
</dbReference>
<dbReference type="Gene3D" id="3.40.50.720">
    <property type="entry name" value="NAD(P)-binding Rossmann-like Domain"/>
    <property type="match status" value="1"/>
</dbReference>
<comment type="subcellular location">
    <subcellularLocation>
        <location evidence="7">Cytoplasm</location>
    </subcellularLocation>
</comment>
<keyword evidence="4 7" id="KW-0560">Oxidoreductase</keyword>
<dbReference type="AlphaFoldDB" id="B1I4V7"/>
<dbReference type="InterPro" id="IPR001236">
    <property type="entry name" value="Lactate/malate_DH_N"/>
</dbReference>
<accession>B1I4V7</accession>
<dbReference type="EC" id="1.1.1.27" evidence="3 7"/>
<keyword evidence="7" id="KW-0021">Allosteric enzyme</keyword>
<feature type="binding site" evidence="7">
    <location>
        <begin position="78"/>
        <end position="79"/>
    </location>
    <ligand>
        <name>NAD(+)</name>
        <dbReference type="ChEBI" id="CHEBI:57540"/>
    </ligand>
</feature>
<evidence type="ECO:0000256" key="5">
    <source>
        <dbReference type="ARBA" id="ARBA00023027"/>
    </source>
</evidence>
<evidence type="ECO:0000313" key="12">
    <source>
        <dbReference type="EMBL" id="ACA60025.1"/>
    </source>
</evidence>
<comment type="subunit">
    <text evidence="7">Homotetramer.</text>
</comment>
<dbReference type="KEGG" id="dau:Daud_1522"/>
<dbReference type="CDD" id="cd05292">
    <property type="entry name" value="LDH_2"/>
    <property type="match status" value="1"/>
</dbReference>
<reference evidence="12 13" key="2">
    <citation type="journal article" date="2008" name="Science">
        <title>Environmental genomics reveals a single-species ecosystem deep within Earth.</title>
        <authorList>
            <person name="Chivian D."/>
            <person name="Brodie E.L."/>
            <person name="Alm E.J."/>
            <person name="Culley D.E."/>
            <person name="Dehal P.S."/>
            <person name="Desantis T.Z."/>
            <person name="Gihring T.M."/>
            <person name="Lapidus A."/>
            <person name="Lin L.H."/>
            <person name="Lowry S.R."/>
            <person name="Moser D.P."/>
            <person name="Richardson P.M."/>
            <person name="Southam G."/>
            <person name="Wanger G."/>
            <person name="Pratt L.M."/>
            <person name="Andersen G.L."/>
            <person name="Hazen T.C."/>
            <person name="Brockman F.J."/>
            <person name="Arkin A.P."/>
            <person name="Onstott T.C."/>
        </authorList>
    </citation>
    <scope>NUCLEOTIDE SEQUENCE [LARGE SCALE GENOMIC DNA]</scope>
    <source>
        <strain evidence="12 13">MP104C</strain>
    </source>
</reference>
<dbReference type="GO" id="GO:0005737">
    <property type="term" value="C:cytoplasm"/>
    <property type="evidence" value="ECO:0007669"/>
    <property type="project" value="UniProtKB-SubCell"/>
</dbReference>
<feature type="binding site" evidence="7">
    <location>
        <position position="13"/>
    </location>
    <ligand>
        <name>NAD(+)</name>
        <dbReference type="ChEBI" id="CHEBI:57540"/>
    </ligand>
</feature>
<feature type="binding site" evidence="9">
    <location>
        <begin position="9"/>
        <end position="14"/>
    </location>
    <ligand>
        <name>NAD(+)</name>
        <dbReference type="ChEBI" id="CHEBI:57540"/>
    </ligand>
</feature>
<evidence type="ECO:0000256" key="7">
    <source>
        <dbReference type="HAMAP-Rule" id="MF_00488"/>
    </source>
</evidence>
<feature type="binding site" evidence="7">
    <location>
        <position position="81"/>
    </location>
    <ligand>
        <name>substrate</name>
    </ligand>
</feature>
<comment type="pathway">
    <text evidence="1 7">Fermentation; pyruvate fermentation to lactate; (S)-lactate from pyruvate: step 1/1.</text>
</comment>
<evidence type="ECO:0000256" key="4">
    <source>
        <dbReference type="ARBA" id="ARBA00023002"/>
    </source>
</evidence>
<evidence type="ECO:0000259" key="10">
    <source>
        <dbReference type="Pfam" id="PF00056"/>
    </source>
</evidence>
<feature type="active site" description="Proton acceptor" evidence="7 8">
    <location>
        <position position="174"/>
    </location>
</feature>
<dbReference type="InterPro" id="IPR015955">
    <property type="entry name" value="Lactate_DH/Glyco_Ohase_4_C"/>
</dbReference>
<evidence type="ECO:0000259" key="11">
    <source>
        <dbReference type="Pfam" id="PF02866"/>
    </source>
</evidence>
<dbReference type="eggNOG" id="COG0039">
    <property type="taxonomic scope" value="Bacteria"/>
</dbReference>
<dbReference type="PRINTS" id="PR00086">
    <property type="entry name" value="LLDHDRGNASE"/>
</dbReference>
<dbReference type="InterPro" id="IPR036291">
    <property type="entry name" value="NAD(P)-bd_dom_sf"/>
</dbReference>
<dbReference type="PANTHER" id="PTHR43128:SF16">
    <property type="entry name" value="L-LACTATE DEHYDROGENASE"/>
    <property type="match status" value="1"/>
</dbReference>
<gene>
    <name evidence="7" type="primary">ldh</name>
    <name evidence="12" type="ordered locus">Daud_1522</name>
</gene>
<evidence type="ECO:0000256" key="3">
    <source>
        <dbReference type="ARBA" id="ARBA00012967"/>
    </source>
</evidence>
<feature type="binding site" evidence="7">
    <location>
        <begin position="147"/>
        <end position="150"/>
    </location>
    <ligand>
        <name>substrate</name>
    </ligand>
</feature>
<evidence type="ECO:0000256" key="1">
    <source>
        <dbReference type="ARBA" id="ARBA00004843"/>
    </source>
</evidence>
<dbReference type="NCBIfam" id="NF000824">
    <property type="entry name" value="PRK00066.1"/>
    <property type="match status" value="1"/>
</dbReference>
<feature type="binding site" evidence="7">
    <location>
        <position position="227"/>
    </location>
    <ligand>
        <name>substrate</name>
    </ligand>
</feature>
<feature type="binding site" evidence="7 9">
    <location>
        <begin position="117"/>
        <end position="119"/>
    </location>
    <ligand>
        <name>NAD(+)</name>
        <dbReference type="ChEBI" id="CHEBI:57540"/>
    </ligand>
</feature>
<evidence type="ECO:0000256" key="9">
    <source>
        <dbReference type="PIRSR" id="PIRSR000102-3"/>
    </source>
</evidence>
<feature type="binding site" evidence="7">
    <location>
        <position position="152"/>
    </location>
    <ligand>
        <name>beta-D-fructose 1,6-bisphosphate</name>
        <dbReference type="ChEBI" id="CHEBI:32966"/>
        <note>allosteric activator</note>
    </ligand>
</feature>
<keyword evidence="7" id="KW-0963">Cytoplasm</keyword>
<dbReference type="STRING" id="477974.Daud_1522"/>
<dbReference type="GO" id="GO:0006089">
    <property type="term" value="P:lactate metabolic process"/>
    <property type="evidence" value="ECO:0007669"/>
    <property type="project" value="TreeGrafter"/>
</dbReference>
<dbReference type="InterPro" id="IPR018177">
    <property type="entry name" value="L-lactate_DH_AS"/>
</dbReference>
<keyword evidence="13" id="KW-1185">Reference proteome</keyword>
<feature type="binding site" evidence="7">
    <location>
        <position position="142"/>
    </location>
    <ligand>
        <name>NAD(+)</name>
        <dbReference type="ChEBI" id="CHEBI:57540"/>
    </ligand>
</feature>
<dbReference type="PROSITE" id="PS00064">
    <property type="entry name" value="L_LDH"/>
    <property type="match status" value="1"/>
</dbReference>
<dbReference type="RefSeq" id="WP_012302607.1">
    <property type="nucleotide sequence ID" value="NC_010424.1"/>
</dbReference>
<evidence type="ECO:0000256" key="2">
    <source>
        <dbReference type="ARBA" id="ARBA00006054"/>
    </source>
</evidence>
<dbReference type="OrthoDB" id="9802969at2"/>
<feature type="binding site" evidence="7">
    <location>
        <position position="87"/>
    </location>
    <ligand>
        <name>substrate</name>
    </ligand>
</feature>
<proteinExistence type="inferred from homology"/>
<name>B1I4V7_DESAP</name>
<comment type="activity regulation">
    <text evidence="7">Allosterically activated by fructose 1,6-bisphosphate (FBP).</text>
</comment>
<feature type="binding site" evidence="7 9">
    <location>
        <position position="34"/>
    </location>
    <ligand>
        <name>NAD(+)</name>
        <dbReference type="ChEBI" id="CHEBI:57540"/>
    </ligand>
</feature>
<dbReference type="SUPFAM" id="SSF51735">
    <property type="entry name" value="NAD(P)-binding Rossmann-fold domains"/>
    <property type="match status" value="1"/>
</dbReference>
<evidence type="ECO:0000313" key="13">
    <source>
        <dbReference type="Proteomes" id="UP000008544"/>
    </source>
</evidence>
<dbReference type="UniPathway" id="UPA00554">
    <property type="reaction ID" value="UER00611"/>
</dbReference>
<sequence length="310" mass="33750">MAVKVVVVGAGAVGATVAYTLLTADLANELVLIDINRDRAEGEAMDIADGTPFTGPVRIYAGDYEDCRDALIVIFAAGANQRPGETRLELAARNVKVVRDVMDRLLRYWNGGVLLMVTNPVDVLTYAALRFSGLPENAVIGSGTVLDSARFRYLLSRHCRVDGRNVHAYVLGEHGDSEVFVWSRAAIAGIHVDDFCDRRGVPRPDRQDLSERVRRAAAEIIARKGATYYGVSLSVRRICEAVVRDQESVLTVSGLVDGYYGVTDTAFSLPTIVGRRGRVKVLDIPLAPEEQQALCYSAGILKQAQRDNGL</sequence>